<protein>
    <submittedName>
        <fullName evidence="2">DUF281 domain-containing protein</fullName>
    </submittedName>
</protein>
<dbReference type="Pfam" id="PF02343">
    <property type="entry name" value="TRA-1_regulated"/>
    <property type="match status" value="1"/>
</dbReference>
<sequence length="199" mass="21698">MYTTLSVSFYFKMNIFWSFIVIALVMGFTESCMRTVPPDDAYIPVTSAPGETEMPGEMLTTIAMEVTTEKVCEATSTATCPDLANFFISPTEIIQQDGCPYLKCQGSKLPTPLSAYDVTEIPPPDASYETTAFNINPPTTDAELGGSFINYFGIICDGTDWKITKYPNGIAYQVAGNFVTVGDDGSFDGKKTMLGAIQW</sequence>
<dbReference type="GeneID" id="184579"/>
<dbReference type="RefSeq" id="NP_494257.1">
    <property type="nucleotide sequence ID" value="NM_061856.1"/>
</dbReference>
<dbReference type="Proteomes" id="UP000001940">
    <property type="component" value="Chromosome II"/>
</dbReference>
<dbReference type="OrthoDB" id="5908059at2759"/>
<accession>O76588</accession>
<dbReference type="PIR" id="T33355">
    <property type="entry name" value="T33355"/>
</dbReference>
<gene>
    <name evidence="2 4" type="primary">hpo-25</name>
    <name evidence="2" type="ORF">CELE_F16G10.4</name>
    <name evidence="4" type="ORF">F16G10.4</name>
</gene>
<keyword evidence="3" id="KW-1185">Reference proteome</keyword>
<proteinExistence type="predicted"/>
<dbReference type="EMBL" id="BX284602">
    <property type="protein sequence ID" value="CCD69600.1"/>
    <property type="molecule type" value="Genomic_DNA"/>
</dbReference>
<evidence type="ECO:0000313" key="2">
    <source>
        <dbReference type="EMBL" id="CCD69600.1"/>
    </source>
</evidence>
<dbReference type="InterPro" id="IPR003326">
    <property type="entry name" value="TRA-1_regulated"/>
</dbReference>
<evidence type="ECO:0000256" key="1">
    <source>
        <dbReference type="SAM" id="Phobius"/>
    </source>
</evidence>
<keyword evidence="1" id="KW-0812">Transmembrane</keyword>
<reference evidence="2 3" key="1">
    <citation type="journal article" date="1998" name="Science">
        <title>Genome sequence of the nematode C. elegans: a platform for investigating biology.</title>
        <authorList>
            <consortium name="The C. elegans sequencing consortium"/>
            <person name="Sulson J.E."/>
            <person name="Waterston R."/>
        </authorList>
    </citation>
    <scope>NUCLEOTIDE SEQUENCE [LARGE SCALE GENOMIC DNA]</scope>
    <source>
        <strain evidence="2 3">Bristol N2</strain>
    </source>
</reference>
<evidence type="ECO:0000313" key="4">
    <source>
        <dbReference type="WormBase" id="F16G10.4"/>
    </source>
</evidence>
<keyword evidence="1" id="KW-1133">Transmembrane helix</keyword>
<evidence type="ECO:0000313" key="3">
    <source>
        <dbReference type="Proteomes" id="UP000001940"/>
    </source>
</evidence>
<dbReference type="FunCoup" id="O76588">
    <property type="interactions" value="173"/>
</dbReference>
<dbReference type="WormBase" id="F16G10.4">
    <property type="protein sequence ID" value="CE19393"/>
    <property type="gene ID" value="WBGene00017519"/>
    <property type="gene designation" value="hpo-25"/>
</dbReference>
<keyword evidence="1" id="KW-0472">Membrane</keyword>
<dbReference type="PaxDb" id="6239-F16G10.4"/>
<organism evidence="2 3">
    <name type="scientific">Caenorhabditis elegans</name>
    <dbReference type="NCBI Taxonomy" id="6239"/>
    <lineage>
        <taxon>Eukaryota</taxon>
        <taxon>Metazoa</taxon>
        <taxon>Ecdysozoa</taxon>
        <taxon>Nematoda</taxon>
        <taxon>Chromadorea</taxon>
        <taxon>Rhabditida</taxon>
        <taxon>Rhabditina</taxon>
        <taxon>Rhabditomorpha</taxon>
        <taxon>Rhabditoidea</taxon>
        <taxon>Rhabditidae</taxon>
        <taxon>Peloderinae</taxon>
        <taxon>Caenorhabditis</taxon>
    </lineage>
</organism>
<dbReference type="AlphaFoldDB" id="O76588"/>
<name>O76588_CAEEL</name>
<dbReference type="UCSC" id="F16G10.4">
    <property type="organism name" value="c. elegans"/>
</dbReference>
<dbReference type="CTD" id="184579"/>
<dbReference type="InParanoid" id="O76588"/>
<dbReference type="KEGG" id="cel:CELE_F16G10.4"/>
<dbReference type="PhylomeDB" id="O76588"/>
<dbReference type="AGR" id="WB:WBGene00017519"/>
<feature type="transmembrane region" description="Helical" evidence="1">
    <location>
        <begin position="9"/>
        <end position="28"/>
    </location>
</feature>
<dbReference type="HOGENOM" id="CLU_105165_0_0_1"/>